<keyword evidence="4" id="KW-0811">Translocation</keyword>
<evidence type="ECO:0000313" key="5">
    <source>
        <dbReference type="EMBL" id="EMB19542.1"/>
    </source>
</evidence>
<dbReference type="InterPro" id="IPR035958">
    <property type="entry name" value="SecB-like_sf"/>
</dbReference>
<protein>
    <recommendedName>
        <fullName evidence="7">Preprotein translocase subunit SecB</fullName>
    </recommendedName>
</protein>
<dbReference type="HOGENOM" id="CLU_136678_3_0_12"/>
<evidence type="ECO:0000313" key="6">
    <source>
        <dbReference type="Proteomes" id="UP000016183"/>
    </source>
</evidence>
<gene>
    <name evidence="5" type="ORF">HMPREF9733_02642</name>
</gene>
<dbReference type="Proteomes" id="UP000016183">
    <property type="component" value="Unassembled WGS sequence"/>
</dbReference>
<dbReference type="GO" id="GO:0051082">
    <property type="term" value="F:unfolded protein binding"/>
    <property type="evidence" value="ECO:0007669"/>
    <property type="project" value="InterPro"/>
</dbReference>
<evidence type="ECO:0000256" key="2">
    <source>
        <dbReference type="ARBA" id="ARBA00022448"/>
    </source>
</evidence>
<evidence type="ECO:0008006" key="7">
    <source>
        <dbReference type="Google" id="ProtNLM"/>
    </source>
</evidence>
<sequence length="137" mass="15583">MDKKKQPGINFDNIFLKEMKFKRKPKNIGSDINLDFASNISVSDNEEKLYYELICKVSDDKKVFSLECSMMGVFSAVEGKENMSIKHFAEHNAPALMLPYIRELVTTTTIRAGLRPISFPPINIIALLKEQKENGLI</sequence>
<name>M2B3U8_TREDN</name>
<comment type="caution">
    <text evidence="5">The sequence shown here is derived from an EMBL/GenBank/DDBJ whole genome shotgun (WGS) entry which is preliminary data.</text>
</comment>
<dbReference type="SUPFAM" id="SSF54611">
    <property type="entry name" value="SecB-like"/>
    <property type="match status" value="1"/>
</dbReference>
<comment type="similarity">
    <text evidence="1">Belongs to the SecB family.</text>
</comment>
<evidence type="ECO:0000256" key="4">
    <source>
        <dbReference type="ARBA" id="ARBA00023010"/>
    </source>
</evidence>
<proteinExistence type="inferred from homology"/>
<dbReference type="GO" id="GO:0015031">
    <property type="term" value="P:protein transport"/>
    <property type="evidence" value="ECO:0007669"/>
    <property type="project" value="UniProtKB-KW"/>
</dbReference>
<reference evidence="5 6" key="1">
    <citation type="submission" date="2012-01" db="EMBL/GenBank/DDBJ databases">
        <title>The Genome Sequence of Treponema denticola SP33.</title>
        <authorList>
            <consortium name="The Broad Institute Genome Sequencing Platform"/>
            <person name="Earl A."/>
            <person name="Ward D."/>
            <person name="Feldgarden M."/>
            <person name="Gevers D."/>
            <person name="Blanton J.M."/>
            <person name="Fenno C.J."/>
            <person name="Baranova O.V."/>
            <person name="Mathney J."/>
            <person name="Dewhirst F.E."/>
            <person name="Izard J."/>
            <person name="Young S.K."/>
            <person name="Zeng Q."/>
            <person name="Gargeya S."/>
            <person name="Fitzgerald M."/>
            <person name="Haas B."/>
            <person name="Abouelleil A."/>
            <person name="Alvarado L."/>
            <person name="Arachchi H.M."/>
            <person name="Berlin A."/>
            <person name="Chapman S.B."/>
            <person name="Gearin G."/>
            <person name="Goldberg J."/>
            <person name="Griggs A."/>
            <person name="Gujja S."/>
            <person name="Hansen M."/>
            <person name="Heiman D."/>
            <person name="Howarth C."/>
            <person name="Larimer J."/>
            <person name="Lui A."/>
            <person name="MacDonald P.J.P."/>
            <person name="McCowen C."/>
            <person name="Montmayeur A."/>
            <person name="Murphy C."/>
            <person name="Neiman D."/>
            <person name="Pearson M."/>
            <person name="Priest M."/>
            <person name="Roberts A."/>
            <person name="Saif S."/>
            <person name="Shea T."/>
            <person name="Sisk P."/>
            <person name="Stolte C."/>
            <person name="Sykes S."/>
            <person name="Wortman J."/>
            <person name="Nusbaum C."/>
            <person name="Birren B."/>
        </authorList>
    </citation>
    <scope>NUCLEOTIDE SEQUENCE [LARGE SCALE GENOMIC DNA]</scope>
    <source>
        <strain evidence="5 6">SP33</strain>
    </source>
</reference>
<dbReference type="GO" id="GO:0051262">
    <property type="term" value="P:protein tetramerization"/>
    <property type="evidence" value="ECO:0007669"/>
    <property type="project" value="InterPro"/>
</dbReference>
<dbReference type="InterPro" id="IPR003708">
    <property type="entry name" value="SecB"/>
</dbReference>
<dbReference type="Gene3D" id="3.10.420.10">
    <property type="entry name" value="SecB-like"/>
    <property type="match status" value="1"/>
</dbReference>
<keyword evidence="3" id="KW-0653">Protein transport</keyword>
<dbReference type="Pfam" id="PF02556">
    <property type="entry name" value="SecB"/>
    <property type="match status" value="1"/>
</dbReference>
<evidence type="ECO:0000256" key="3">
    <source>
        <dbReference type="ARBA" id="ARBA00022927"/>
    </source>
</evidence>
<dbReference type="OrthoDB" id="983047at2"/>
<organism evidence="5 6">
    <name type="scientific">Treponema denticola SP33</name>
    <dbReference type="NCBI Taxonomy" id="999437"/>
    <lineage>
        <taxon>Bacteria</taxon>
        <taxon>Pseudomonadati</taxon>
        <taxon>Spirochaetota</taxon>
        <taxon>Spirochaetia</taxon>
        <taxon>Spirochaetales</taxon>
        <taxon>Treponemataceae</taxon>
        <taxon>Treponema</taxon>
    </lineage>
</organism>
<evidence type="ECO:0000256" key="1">
    <source>
        <dbReference type="ARBA" id="ARBA00009990"/>
    </source>
</evidence>
<dbReference type="PANTHER" id="PTHR36918:SF1">
    <property type="entry name" value="PROTEIN-EXPORT PROTEIN SECB"/>
    <property type="match status" value="1"/>
</dbReference>
<dbReference type="AlphaFoldDB" id="M2B3U8"/>
<dbReference type="PATRIC" id="fig|999437.3.peg.2720"/>
<accession>M2B3U8</accession>
<dbReference type="EMBL" id="AGDZ01000039">
    <property type="protein sequence ID" value="EMB19542.1"/>
    <property type="molecule type" value="Genomic_DNA"/>
</dbReference>
<dbReference type="PANTHER" id="PTHR36918">
    <property type="match status" value="1"/>
</dbReference>
<keyword evidence="2" id="KW-0813">Transport</keyword>
<dbReference type="RefSeq" id="WP_010697641.1">
    <property type="nucleotide sequence ID" value="NZ_KB442455.1"/>
</dbReference>